<dbReference type="EMBL" id="FOWW01000001">
    <property type="protein sequence ID" value="SFO82145.1"/>
    <property type="molecule type" value="Genomic_DNA"/>
</dbReference>
<gene>
    <name evidence="1" type="ORF">SAMN05421810_10169</name>
</gene>
<evidence type="ECO:0000313" key="1">
    <source>
        <dbReference type="EMBL" id="SFO82145.1"/>
    </source>
</evidence>
<dbReference type="STRING" id="587909.SAMN05421810_10169"/>
<dbReference type="AlphaFoldDB" id="A0A1I5KAU7"/>
<accession>A0A1I5KAU7</accession>
<protein>
    <recommendedName>
        <fullName evidence="3">Minor tail protein</fullName>
    </recommendedName>
</protein>
<proteinExistence type="predicted"/>
<keyword evidence="2" id="KW-1185">Reference proteome</keyword>
<dbReference type="OrthoDB" id="3194419at2"/>
<name>A0A1I5KAU7_9PSEU</name>
<organism evidence="1 2">
    <name type="scientific">Amycolatopsis arida</name>
    <dbReference type="NCBI Taxonomy" id="587909"/>
    <lineage>
        <taxon>Bacteria</taxon>
        <taxon>Bacillati</taxon>
        <taxon>Actinomycetota</taxon>
        <taxon>Actinomycetes</taxon>
        <taxon>Pseudonocardiales</taxon>
        <taxon>Pseudonocardiaceae</taxon>
        <taxon>Amycolatopsis</taxon>
    </lineage>
</organism>
<dbReference type="RefSeq" id="WP_092526137.1">
    <property type="nucleotide sequence ID" value="NZ_FOWW01000001.1"/>
</dbReference>
<dbReference type="Proteomes" id="UP000198727">
    <property type="component" value="Unassembled WGS sequence"/>
</dbReference>
<evidence type="ECO:0008006" key="3">
    <source>
        <dbReference type="Google" id="ProtNLM"/>
    </source>
</evidence>
<sequence>MDSWRVLVADTISGSLLADITPRDLPSFTRKITDRGQWTVNVVPDDRANASLDLHSLTDVGRSTWAIVYGTVVVQAGPTWTHSYDETTRTLSVSGTGIQGLFDRRVLRAPVPYTSIVNPSEDVIISGRSLRGIAREIVATNLAQSGYGLPIDLPAPETGTHTRTYQGYDLAMVWDRLDDLSKVINGPEVDFMPYLVPGQNRLRWHMLTGSPLLGDQQTAAVWDYGGALSAIDLDSNGAASPCTRVWVRGSGTERGLLVGYATDPTLIGLGFPPTDYVNGDHTSVTEQKTLDDYAVAALTQFSAPTETWRCSIRIDGATAAGVEVSPALGAWSLGDAPTFGVSGHPWIPDGQYRRRILGFRDNDETSVQLDLEPTPAAL</sequence>
<reference evidence="2" key="1">
    <citation type="submission" date="2016-10" db="EMBL/GenBank/DDBJ databases">
        <authorList>
            <person name="Varghese N."/>
            <person name="Submissions S."/>
        </authorList>
    </citation>
    <scope>NUCLEOTIDE SEQUENCE [LARGE SCALE GENOMIC DNA]</scope>
    <source>
        <strain evidence="2">CGMCC 4.5579</strain>
    </source>
</reference>
<evidence type="ECO:0000313" key="2">
    <source>
        <dbReference type="Proteomes" id="UP000198727"/>
    </source>
</evidence>